<proteinExistence type="predicted"/>
<reference evidence="2" key="1">
    <citation type="submission" date="2019-05" db="EMBL/GenBank/DDBJ databases">
        <title>The de novo reference genome and transcriptome assemblies of the wild tomato species Solanum chilense.</title>
        <authorList>
            <person name="Stam R."/>
            <person name="Nosenko T."/>
            <person name="Hoerger A.C."/>
            <person name="Stephan W."/>
            <person name="Seidel M.A."/>
            <person name="Kuhn J.M.M."/>
            <person name="Haberer G."/>
            <person name="Tellier A."/>
        </authorList>
    </citation>
    <scope>NUCLEOTIDE SEQUENCE</scope>
    <source>
        <tissue evidence="2">Mature leaves</tissue>
    </source>
</reference>
<evidence type="ECO:0008006" key="3">
    <source>
        <dbReference type="Google" id="ProtNLM"/>
    </source>
</evidence>
<protein>
    <recommendedName>
        <fullName evidence="3">Gag-pol polyprotein</fullName>
    </recommendedName>
</protein>
<accession>A0A6N2CDW3</accession>
<organism evidence="2">
    <name type="scientific">Solanum chilense</name>
    <name type="common">Tomato</name>
    <name type="synonym">Lycopersicon chilense</name>
    <dbReference type="NCBI Taxonomy" id="4083"/>
    <lineage>
        <taxon>Eukaryota</taxon>
        <taxon>Viridiplantae</taxon>
        <taxon>Streptophyta</taxon>
        <taxon>Embryophyta</taxon>
        <taxon>Tracheophyta</taxon>
        <taxon>Spermatophyta</taxon>
        <taxon>Magnoliopsida</taxon>
        <taxon>eudicotyledons</taxon>
        <taxon>Gunneridae</taxon>
        <taxon>Pentapetalae</taxon>
        <taxon>asterids</taxon>
        <taxon>lamiids</taxon>
        <taxon>Solanales</taxon>
        <taxon>Solanaceae</taxon>
        <taxon>Solanoideae</taxon>
        <taxon>Solaneae</taxon>
        <taxon>Solanum</taxon>
        <taxon>Solanum subgen. Lycopersicon</taxon>
    </lineage>
</organism>
<comment type="caution">
    <text evidence="2">The sequence shown here is derived from an EMBL/GenBank/DDBJ whole genome shotgun (WGS) entry which is preliminary data.</text>
</comment>
<evidence type="ECO:0000256" key="1">
    <source>
        <dbReference type="SAM" id="MobiDB-lite"/>
    </source>
</evidence>
<evidence type="ECO:0000313" key="2">
    <source>
        <dbReference type="EMBL" id="TMX05345.1"/>
    </source>
</evidence>
<dbReference type="AlphaFoldDB" id="A0A6N2CDW3"/>
<gene>
    <name evidence="2" type="ORF">EJD97_023855</name>
</gene>
<sequence length="103" mass="11333">RNNARRAEEENVNEVVPPQAPQNPQDPIGQGGMSNVEITASIHILTQVLATQVARDARVHVNPNGSTSASRIRDFTRMNPPTFFGSKVEEDPQGLIDEVFKVQ</sequence>
<feature type="region of interest" description="Disordered" evidence="1">
    <location>
        <begin position="1"/>
        <end position="33"/>
    </location>
</feature>
<dbReference type="EMBL" id="RXGB01000079">
    <property type="protein sequence ID" value="TMX05345.1"/>
    <property type="molecule type" value="Genomic_DNA"/>
</dbReference>
<name>A0A6N2CDW3_SOLCI</name>
<feature type="non-terminal residue" evidence="2">
    <location>
        <position position="1"/>
    </location>
</feature>
<feature type="non-terminal residue" evidence="2">
    <location>
        <position position="103"/>
    </location>
</feature>
<feature type="compositionally biased region" description="Low complexity" evidence="1">
    <location>
        <begin position="13"/>
        <end position="25"/>
    </location>
</feature>